<protein>
    <submittedName>
        <fullName evidence="1">Uncharacterized protein</fullName>
    </submittedName>
</protein>
<dbReference type="RefSeq" id="WP_138184362.1">
    <property type="nucleotide sequence ID" value="NZ_LS992241.1"/>
</dbReference>
<organism evidence="1 2">
    <name type="scientific">Paenibacillus alvei</name>
    <name type="common">Bacillus alvei</name>
    <dbReference type="NCBI Taxonomy" id="44250"/>
    <lineage>
        <taxon>Bacteria</taxon>
        <taxon>Bacillati</taxon>
        <taxon>Bacillota</taxon>
        <taxon>Bacilli</taxon>
        <taxon>Bacillales</taxon>
        <taxon>Paenibacillaceae</taxon>
        <taxon>Paenibacillus</taxon>
    </lineage>
</organism>
<evidence type="ECO:0000313" key="2">
    <source>
        <dbReference type="Proteomes" id="UP000304148"/>
    </source>
</evidence>
<reference evidence="2" key="1">
    <citation type="submission" date="2018-08" db="EMBL/GenBank/DDBJ databases">
        <authorList>
            <person name="Chevrot R."/>
        </authorList>
    </citation>
    <scope>NUCLEOTIDE SEQUENCE [LARGE SCALE GENOMIC DNA]</scope>
</reference>
<dbReference type="AlphaFoldDB" id="A0A383R5J4"/>
<sequence length="224" mass="25227">MNYMDEQILSIKNKLNQNAASNNENTILSQTTINNQDKNITEENSTLWLGDKLITLEMRAILDGQMAVSVPKFFKLMPLAQAKFKYPSEHRPELIYTSEDGTVNITFNRTETPLAVEELPDFVEQMADVLRSVQPIRNWMGTQVIVNRSGLSIGQIRFIAAGVDTNLYNEILLFIHAGQVMMGTFNCVESDMEVWLPVAEHTVQSLQTVSVPLPPTFEKGAYSL</sequence>
<evidence type="ECO:0000313" key="1">
    <source>
        <dbReference type="EMBL" id="SYX81794.1"/>
    </source>
</evidence>
<gene>
    <name evidence="1" type="ORF">PBLR_10213</name>
</gene>
<dbReference type="EMBL" id="LS992241">
    <property type="protein sequence ID" value="SYX81794.1"/>
    <property type="molecule type" value="Genomic_DNA"/>
</dbReference>
<name>A0A383R5J4_PAEAL</name>
<proteinExistence type="predicted"/>
<accession>A0A383R5J4</accession>
<dbReference type="Proteomes" id="UP000304148">
    <property type="component" value="Chromosome"/>
</dbReference>